<dbReference type="EMBL" id="CP002098">
    <property type="protein sequence ID" value="ADM27487.1"/>
    <property type="molecule type" value="Genomic_DNA"/>
</dbReference>
<dbReference type="AlphaFoldDB" id="E0SST7"/>
<dbReference type="GO" id="GO:0042301">
    <property type="term" value="F:phosphate ion binding"/>
    <property type="evidence" value="ECO:0007669"/>
    <property type="project" value="InterPro"/>
</dbReference>
<name>E0SST7_IGNAA</name>
<dbReference type="PANTHER" id="PTHR42996">
    <property type="entry name" value="PHOSPHATE-BINDING PROTEIN PSTS"/>
    <property type="match status" value="1"/>
</dbReference>
<dbReference type="Pfam" id="PF12849">
    <property type="entry name" value="PBP_like_2"/>
    <property type="match status" value="1"/>
</dbReference>
<dbReference type="InterPro" id="IPR050962">
    <property type="entry name" value="Phosphate-bind_PstS"/>
</dbReference>
<dbReference type="Proteomes" id="UP000001304">
    <property type="component" value="Chromosome"/>
</dbReference>
<keyword evidence="3 4" id="KW-0592">Phosphate transport</keyword>
<keyword evidence="2 4" id="KW-0813">Transport</keyword>
<dbReference type="KEGG" id="iag:Igag_0655"/>
<evidence type="ECO:0000256" key="5">
    <source>
        <dbReference type="SAM" id="Phobius"/>
    </source>
</evidence>
<evidence type="ECO:0000256" key="2">
    <source>
        <dbReference type="ARBA" id="ARBA00022448"/>
    </source>
</evidence>
<feature type="transmembrane region" description="Helical" evidence="5">
    <location>
        <begin position="7"/>
        <end position="26"/>
    </location>
</feature>
<dbReference type="SUPFAM" id="SSF53850">
    <property type="entry name" value="Periplasmic binding protein-like II"/>
    <property type="match status" value="1"/>
</dbReference>
<proteinExistence type="inferred from homology"/>
<evidence type="ECO:0000259" key="6">
    <source>
        <dbReference type="Pfam" id="PF12849"/>
    </source>
</evidence>
<dbReference type="Gene3D" id="3.40.190.10">
    <property type="entry name" value="Periplasmic binding protein-like II"/>
    <property type="match status" value="2"/>
</dbReference>
<dbReference type="GO" id="GO:0035435">
    <property type="term" value="P:phosphate ion transmembrane transport"/>
    <property type="evidence" value="ECO:0007669"/>
    <property type="project" value="InterPro"/>
</dbReference>
<evidence type="ECO:0000313" key="8">
    <source>
        <dbReference type="Proteomes" id="UP000001304"/>
    </source>
</evidence>
<dbReference type="InterPro" id="IPR024370">
    <property type="entry name" value="PBP_domain"/>
</dbReference>
<keyword evidence="5" id="KW-1133">Transmembrane helix</keyword>
<keyword evidence="8" id="KW-1185">Reference proteome</keyword>
<sequence length="424" mass="46596">MGVDRSIIIGVVAVVLIVIAGIVGYYEGSRAVQPKTVTLTQTIRETITLTPTSGGSTPQYPASSQVATQTASATYSVTIVLPRNIGVIGGGATFVNPQMQAWIQRFMDLYKDYSIVINYQSIGSGAGEAKLIDGALDFAVTDVPISRTGFEKLKSRNIPFVQIPIVAGAVSIVYNLPEWDENRCGPLRLSGEVIADIYLGKIIKWNEPAIAQLQKDICRNLLPDKEIIGIHRADGSGTTYLFTAFLSIVNSDWNNKVGYGYTVEWPRDNIGYGIGAKGNEGVSATVKNTPYSIGYVEYGYAIQLGLKMAAIRNRDGNYVLPNTTTVLSALKYVTGIHLPKPDEYWGEYIFHILYREGSETYPIVGTPIMTLRLDVDPNKLQLIKGFLLWILTEGQKEENLVPGFLPLPKEFTERFIPIVESITK</sequence>
<dbReference type="GO" id="GO:0043190">
    <property type="term" value="C:ATP-binding cassette (ABC) transporter complex"/>
    <property type="evidence" value="ECO:0007669"/>
    <property type="project" value="InterPro"/>
</dbReference>
<evidence type="ECO:0000256" key="1">
    <source>
        <dbReference type="ARBA" id="ARBA00008725"/>
    </source>
</evidence>
<dbReference type="InterPro" id="IPR005673">
    <property type="entry name" value="ABC_phos-bd_PstS"/>
</dbReference>
<dbReference type="BioCyc" id="IAGG583356:GHAH-653-MONOMER"/>
<dbReference type="STRING" id="583356.Igag_0655"/>
<organism evidence="7 8">
    <name type="scientific">Ignisphaera aggregans (strain DSM 17230 / JCM 13409 / AQ1.S1)</name>
    <dbReference type="NCBI Taxonomy" id="583356"/>
    <lineage>
        <taxon>Archaea</taxon>
        <taxon>Thermoproteota</taxon>
        <taxon>Thermoprotei</taxon>
        <taxon>Desulfurococcales</taxon>
        <taxon>Desulfurococcaceae</taxon>
        <taxon>Ignisphaera</taxon>
    </lineage>
</organism>
<reference evidence="7 8" key="1">
    <citation type="journal article" date="2010" name="Stand. Genomic Sci.">
        <title>Complete genome sequence of Ignisphaera aggregans type strain (AQ1.S1).</title>
        <authorList>
            <person name="Goker M."/>
            <person name="Held B."/>
            <person name="Lapidus A."/>
            <person name="Nolan M."/>
            <person name="Spring S."/>
            <person name="Yasawong M."/>
            <person name="Lucas S."/>
            <person name="Glavina Del Rio T."/>
            <person name="Tice H."/>
            <person name="Cheng J.F."/>
            <person name="Goodwin L."/>
            <person name="Tapia R."/>
            <person name="Pitluck S."/>
            <person name="Liolios K."/>
            <person name="Ivanova N."/>
            <person name="Mavromatis K."/>
            <person name="Mikhailova N."/>
            <person name="Pati A."/>
            <person name="Chen A."/>
            <person name="Palaniappan K."/>
            <person name="Brambilla E."/>
            <person name="Land M."/>
            <person name="Hauser L."/>
            <person name="Chang Y.J."/>
            <person name="Jeffries C.D."/>
            <person name="Brettin T."/>
            <person name="Detter J.C."/>
            <person name="Han C."/>
            <person name="Rohde M."/>
            <person name="Sikorski J."/>
            <person name="Woyke T."/>
            <person name="Bristow J."/>
            <person name="Eisen J.A."/>
            <person name="Markowitz V."/>
            <person name="Hugenholtz P."/>
            <person name="Kyrpides N.C."/>
            <person name="Klenk H.P."/>
        </authorList>
    </citation>
    <scope>NUCLEOTIDE SEQUENCE [LARGE SCALE GENOMIC DNA]</scope>
    <source>
        <strain evidence="8">DSM 17230 / JCM 13409 / AQ1.S1</strain>
    </source>
</reference>
<evidence type="ECO:0000313" key="7">
    <source>
        <dbReference type="EMBL" id="ADM27487.1"/>
    </source>
</evidence>
<dbReference type="CDD" id="cd13565">
    <property type="entry name" value="PBP2_PstS"/>
    <property type="match status" value="1"/>
</dbReference>
<keyword evidence="5" id="KW-0472">Membrane</keyword>
<dbReference type="HOGENOM" id="CLU_034528_1_1_2"/>
<dbReference type="PANTHER" id="PTHR42996:SF1">
    <property type="entry name" value="PHOSPHATE-BINDING PROTEIN PSTS"/>
    <property type="match status" value="1"/>
</dbReference>
<keyword evidence="5" id="KW-0812">Transmembrane</keyword>
<dbReference type="PIRSF" id="PIRSF002756">
    <property type="entry name" value="PstS"/>
    <property type="match status" value="1"/>
</dbReference>
<gene>
    <name evidence="7" type="ordered locus">Igag_0655</name>
</gene>
<comment type="similarity">
    <text evidence="1 4">Belongs to the PstS family.</text>
</comment>
<accession>E0SST7</accession>
<dbReference type="NCBIfam" id="TIGR00975">
    <property type="entry name" value="3a0107s03"/>
    <property type="match status" value="1"/>
</dbReference>
<evidence type="ECO:0000256" key="4">
    <source>
        <dbReference type="PIRNR" id="PIRNR002756"/>
    </source>
</evidence>
<evidence type="ECO:0000256" key="3">
    <source>
        <dbReference type="ARBA" id="ARBA00022592"/>
    </source>
</evidence>
<protein>
    <recommendedName>
        <fullName evidence="4">Phosphate-binding protein</fullName>
    </recommendedName>
</protein>
<feature type="domain" description="PBP" evidence="6">
    <location>
        <begin position="74"/>
        <end position="341"/>
    </location>
</feature>